<dbReference type="RefSeq" id="WP_139322839.1">
    <property type="nucleotide sequence ID" value="NZ_MSTI01000058.1"/>
</dbReference>
<reference evidence="2 3" key="1">
    <citation type="submission" date="2017-01" db="EMBL/GenBank/DDBJ databases">
        <title>Genome Analysis of Deinococcus marmoris KOPRI26562.</title>
        <authorList>
            <person name="Kim J.H."/>
            <person name="Oh H.-M."/>
        </authorList>
    </citation>
    <scope>NUCLEOTIDE SEQUENCE [LARGE SCALE GENOMIC DNA]</scope>
    <source>
        <strain evidence="2 3">KOPRI26562</strain>
    </source>
</reference>
<accession>A0A1U7P0N3</accession>
<evidence type="ECO:0000313" key="3">
    <source>
        <dbReference type="Proteomes" id="UP000186607"/>
    </source>
</evidence>
<dbReference type="InterPro" id="IPR041487">
    <property type="entry name" value="HEPN/Toprim-NTD1"/>
</dbReference>
<feature type="domain" description="HEPN/Toprim N-terminal" evidence="1">
    <location>
        <begin position="1"/>
        <end position="218"/>
    </location>
</feature>
<dbReference type="Pfam" id="PF18871">
    <property type="entry name" value="HEPN_Toprim_N"/>
    <property type="match status" value="1"/>
</dbReference>
<proteinExistence type="predicted"/>
<gene>
    <name evidence="2" type="ORF">BOO71_0004912</name>
</gene>
<evidence type="ECO:0000259" key="1">
    <source>
        <dbReference type="Pfam" id="PF18871"/>
    </source>
</evidence>
<sequence length="436" mass="50312">MGAYAELYFDSSRMLSIKNGVPYDLLSVFSDREREVLSPTDFHLKAPFIPFDLEMECSYYIYQTQASFIKDRLDLMGINLKNLEVMFNEGWKDHKEFKSAEGENPNPILQELRVKYNSENDLKDDLHIYNFDYWKNLVKLAVESNISLDNHTYGRFDFLGSETFSYHQDQYGFPNYYLDFRYLLRILLEYLPGTQLITLDYTDLALNDYESADEMLCERVIESTAQDYSINEKIVVLTEGSTDLYILKNCLRFLSPHVQDNFAFADFSEVNAQGGTSSLISSIKVLISMSIKNRVLAIFDADAASLDALRGLININVPKNICTMLLPELELARQYPKIGPTGINTLDINSLACSIELYLPEEMITDNNDELYPIHWRGYIPSIQKYQGEIVQKREIMSRFVDAVKKIDRGEKSIDDFNWSSMRCIFSSIFTKLSGI</sequence>
<protein>
    <recommendedName>
        <fullName evidence="1">HEPN/Toprim N-terminal domain-containing protein</fullName>
    </recommendedName>
</protein>
<organism evidence="2 3">
    <name type="scientific">Deinococcus marmoris</name>
    <dbReference type="NCBI Taxonomy" id="249408"/>
    <lineage>
        <taxon>Bacteria</taxon>
        <taxon>Thermotogati</taxon>
        <taxon>Deinococcota</taxon>
        <taxon>Deinococci</taxon>
        <taxon>Deinococcales</taxon>
        <taxon>Deinococcaceae</taxon>
        <taxon>Deinococcus</taxon>
    </lineage>
</organism>
<dbReference type="Proteomes" id="UP000186607">
    <property type="component" value="Unassembled WGS sequence"/>
</dbReference>
<dbReference type="EMBL" id="MSTI01000058">
    <property type="protein sequence ID" value="OLV18735.1"/>
    <property type="molecule type" value="Genomic_DNA"/>
</dbReference>
<name>A0A1U7P0N3_9DEIO</name>
<dbReference type="OrthoDB" id="5141316at2"/>
<comment type="caution">
    <text evidence="2">The sequence shown here is derived from an EMBL/GenBank/DDBJ whole genome shotgun (WGS) entry which is preliminary data.</text>
</comment>
<keyword evidence="3" id="KW-1185">Reference proteome</keyword>
<evidence type="ECO:0000313" key="2">
    <source>
        <dbReference type="EMBL" id="OLV18735.1"/>
    </source>
</evidence>
<dbReference type="AlphaFoldDB" id="A0A1U7P0N3"/>